<dbReference type="Proteomes" id="UP000323856">
    <property type="component" value="Unassembled WGS sequence"/>
</dbReference>
<evidence type="ECO:0000256" key="5">
    <source>
        <dbReference type="ARBA" id="ARBA00033748"/>
    </source>
</evidence>
<dbReference type="Pfam" id="PF00296">
    <property type="entry name" value="Bac_luciferase"/>
    <property type="match status" value="1"/>
</dbReference>
<dbReference type="FunFam" id="3.20.20.30:FF:000008">
    <property type="entry name" value="Xenobiotic compound monooxygenase A subunit"/>
    <property type="match status" value="1"/>
</dbReference>
<evidence type="ECO:0000259" key="7">
    <source>
        <dbReference type="Pfam" id="PF00296"/>
    </source>
</evidence>
<organism evidence="8 9">
    <name type="scientific">Paeniglutamicibacter gangotriensis</name>
    <dbReference type="NCBI Taxonomy" id="254787"/>
    <lineage>
        <taxon>Bacteria</taxon>
        <taxon>Bacillati</taxon>
        <taxon>Actinomycetota</taxon>
        <taxon>Actinomycetes</taxon>
        <taxon>Micrococcales</taxon>
        <taxon>Micrococcaceae</taxon>
        <taxon>Paeniglutamicibacter</taxon>
    </lineage>
</organism>
<dbReference type="PANTHER" id="PTHR30011:SF16">
    <property type="entry name" value="C2H2 FINGER DOMAIN TRANSCRIPTION FACTOR (EUROFUNG)-RELATED"/>
    <property type="match status" value="1"/>
</dbReference>
<dbReference type="GO" id="GO:0004497">
    <property type="term" value="F:monooxygenase activity"/>
    <property type="evidence" value="ECO:0007669"/>
    <property type="project" value="UniProtKB-KW"/>
</dbReference>
<dbReference type="PANTHER" id="PTHR30011">
    <property type="entry name" value="ALKANESULFONATE MONOOXYGENASE-RELATED"/>
    <property type="match status" value="1"/>
</dbReference>
<dbReference type="AlphaFoldDB" id="A0A5B0EE23"/>
<dbReference type="OrthoDB" id="3265338at2"/>
<accession>A0A5B0EE23</accession>
<dbReference type="Gene3D" id="3.20.20.30">
    <property type="entry name" value="Luciferase-like domain"/>
    <property type="match status" value="1"/>
</dbReference>
<dbReference type="PIRSF" id="PIRSF000337">
    <property type="entry name" value="NTA_MOA"/>
    <property type="match status" value="1"/>
</dbReference>
<sequence>MSKTPAPRQIRFNAFDMNCVGHQSPGLWKHPKDQSARYKDLSYWTDLAKTLEKGKFDGIFIADVLGTYDVFGGSNEVPLRAGTQVPVNDPFMLVSAMASVTENLSFGVTAGTAYEHPYPFARRLATLDHLTKGRIGWNVVTGYLPSAARNMGQEDQLEHDERYNHADEYLEVVYKLLEGSWEEDAVVKDVERGIFTDPSKVHDINHEGKYFKVPGIAITEPSPQRTPVVFQAGTSARGLKFASENAEAVFVTCPTKDMLKATVTKIRDAVEAAGRGRHDVRIYAMQTIITDVDSAAAQAKFEDYKSYADIDGALALISGWMGVDLSTYGPDDVIGANVKSNAIQSSVAMFQQASGDEGNPWTIRQLAEWVGVGGFGPITVGSPTEVADKLIEWVEDTDVDGFNLAYAITPGTFEDIVEFIVPELQARGAYPTEYVEGTLRNKLFGAGDRVQDSHRAANYRFANAEATK</sequence>
<dbReference type="InterPro" id="IPR051260">
    <property type="entry name" value="Diverse_substr_monoxygenases"/>
</dbReference>
<keyword evidence="2 6" id="KW-0288">FMN</keyword>
<comment type="similarity">
    <text evidence="5">Belongs to the NtaA/SnaA/DszA monooxygenase family.</text>
</comment>
<dbReference type="SUPFAM" id="SSF51679">
    <property type="entry name" value="Bacterial luciferase-like"/>
    <property type="match status" value="1"/>
</dbReference>
<name>A0A5B0EE23_9MICC</name>
<evidence type="ECO:0000256" key="3">
    <source>
        <dbReference type="ARBA" id="ARBA00023002"/>
    </source>
</evidence>
<feature type="binding site" evidence="6">
    <location>
        <position position="109"/>
    </location>
    <ligand>
        <name>FMN</name>
        <dbReference type="ChEBI" id="CHEBI:58210"/>
    </ligand>
</feature>
<dbReference type="NCBIfam" id="TIGR03860">
    <property type="entry name" value="FMN_nitrolo"/>
    <property type="match status" value="1"/>
</dbReference>
<keyword evidence="1 6" id="KW-0285">Flavoprotein</keyword>
<keyword evidence="4" id="KW-0503">Monooxygenase</keyword>
<dbReference type="InterPro" id="IPR036661">
    <property type="entry name" value="Luciferase-like_sf"/>
</dbReference>
<dbReference type="GO" id="GO:0016705">
    <property type="term" value="F:oxidoreductase activity, acting on paired donors, with incorporation or reduction of molecular oxygen"/>
    <property type="evidence" value="ECO:0007669"/>
    <property type="project" value="InterPro"/>
</dbReference>
<dbReference type="RefSeq" id="WP_149619361.1">
    <property type="nucleotide sequence ID" value="NZ_JBITUG010000003.1"/>
</dbReference>
<protein>
    <submittedName>
        <fullName evidence="8">LLM class flavin-dependent oxidoreductase</fullName>
    </submittedName>
</protein>
<feature type="domain" description="Luciferase-like" evidence="7">
    <location>
        <begin position="32"/>
        <end position="395"/>
    </location>
</feature>
<reference evidence="8 9" key="1">
    <citation type="submission" date="2019-07" db="EMBL/GenBank/DDBJ databases">
        <title>Analysis of the biochemical properties, biological activity and biotechnological potential of siderophores and biosurfactants produced by Antarctic psychrotolerant bacteria.</title>
        <authorList>
            <person name="Styczynski M."/>
            <person name="Krucon T."/>
            <person name="Decewicz P."/>
            <person name="Dziewit L."/>
        </authorList>
    </citation>
    <scope>NUCLEOTIDE SEQUENCE [LARGE SCALE GENOMIC DNA]</scope>
    <source>
        <strain evidence="8 9">ANT_H27</strain>
    </source>
</reference>
<evidence type="ECO:0000313" key="9">
    <source>
        <dbReference type="Proteomes" id="UP000323856"/>
    </source>
</evidence>
<dbReference type="InterPro" id="IPR016215">
    <property type="entry name" value="NTA_MOA"/>
</dbReference>
<evidence type="ECO:0000256" key="2">
    <source>
        <dbReference type="ARBA" id="ARBA00022643"/>
    </source>
</evidence>
<feature type="binding site" evidence="6">
    <location>
        <position position="63"/>
    </location>
    <ligand>
        <name>FMN</name>
        <dbReference type="ChEBI" id="CHEBI:58210"/>
    </ligand>
</feature>
<evidence type="ECO:0000256" key="4">
    <source>
        <dbReference type="ARBA" id="ARBA00023033"/>
    </source>
</evidence>
<proteinExistence type="inferred from homology"/>
<feature type="binding site" evidence="6">
    <location>
        <position position="235"/>
    </location>
    <ligand>
        <name>FMN</name>
        <dbReference type="ChEBI" id="CHEBI:58210"/>
    </ligand>
</feature>
<dbReference type="EMBL" id="VOBL01000007">
    <property type="protein sequence ID" value="KAA0977314.1"/>
    <property type="molecule type" value="Genomic_DNA"/>
</dbReference>
<dbReference type="InterPro" id="IPR011251">
    <property type="entry name" value="Luciferase-like_dom"/>
</dbReference>
<evidence type="ECO:0000256" key="1">
    <source>
        <dbReference type="ARBA" id="ARBA00022630"/>
    </source>
</evidence>
<feature type="binding site" evidence="6">
    <location>
        <position position="159"/>
    </location>
    <ligand>
        <name>FMN</name>
        <dbReference type="ChEBI" id="CHEBI:58210"/>
    </ligand>
</feature>
<gene>
    <name evidence="8" type="ORF">FQ154_08360</name>
</gene>
<evidence type="ECO:0000256" key="6">
    <source>
        <dbReference type="PIRSR" id="PIRSR000337-1"/>
    </source>
</evidence>
<keyword evidence="3" id="KW-0560">Oxidoreductase</keyword>
<feature type="binding site" evidence="6">
    <location>
        <position position="163"/>
    </location>
    <ligand>
        <name>FMN</name>
        <dbReference type="ChEBI" id="CHEBI:58210"/>
    </ligand>
</feature>
<evidence type="ECO:0000313" key="8">
    <source>
        <dbReference type="EMBL" id="KAA0977314.1"/>
    </source>
</evidence>
<comment type="caution">
    <text evidence="8">The sequence shown here is derived from an EMBL/GenBank/DDBJ whole genome shotgun (WGS) entry which is preliminary data.</text>
</comment>